<reference evidence="2 3" key="1">
    <citation type="submission" date="2017-12" db="EMBL/GenBank/DDBJ databases">
        <title>Streptomyces populusis sp. nov., a novel endophytic actinobacterium isolated from stems of Populus adenopoda Maxim.</title>
        <authorList>
            <person name="Wang Z."/>
        </authorList>
    </citation>
    <scope>NUCLEOTIDE SEQUENCE [LARGE SCALE GENOMIC DNA]</scope>
    <source>
        <strain evidence="2 3">A249</strain>
    </source>
</reference>
<evidence type="ECO:0000313" key="3">
    <source>
        <dbReference type="Proteomes" id="UP000236178"/>
    </source>
</evidence>
<dbReference type="EMBL" id="PJOS01000026">
    <property type="protein sequence ID" value="PKT72090.1"/>
    <property type="molecule type" value="Genomic_DNA"/>
</dbReference>
<dbReference type="AlphaFoldDB" id="A0A2I0SQA6"/>
<comment type="caution">
    <text evidence="2">The sequence shown here is derived from an EMBL/GenBank/DDBJ whole genome shotgun (WGS) entry which is preliminary data.</text>
</comment>
<evidence type="ECO:0000313" key="2">
    <source>
        <dbReference type="EMBL" id="PKT72090.1"/>
    </source>
</evidence>
<keyword evidence="1" id="KW-0732">Signal</keyword>
<sequence>MAGTKKYAAAAVAAVALITAPTAAYGAPTGKAAPAARSAHAAVRPAHVPALPVVKTAPTARIVAPGEHVTEPGGAEFWLTAEGKHWTTPDDPSPQFRSVVDGNIDRGTPGVSAQVEGTAQGHFTLSGLYYGGKGTASTVTVRTTAGTLHAKLLELAGDPGWGVWYVGADLPATGEGLTVKHVVVRDTTGRVYSRLDLI</sequence>
<dbReference type="OrthoDB" id="4335667at2"/>
<evidence type="ECO:0000256" key="1">
    <source>
        <dbReference type="SAM" id="SignalP"/>
    </source>
</evidence>
<organism evidence="2 3">
    <name type="scientific">Streptomyces populi</name>
    <dbReference type="NCBI Taxonomy" id="2058924"/>
    <lineage>
        <taxon>Bacteria</taxon>
        <taxon>Bacillati</taxon>
        <taxon>Actinomycetota</taxon>
        <taxon>Actinomycetes</taxon>
        <taxon>Kitasatosporales</taxon>
        <taxon>Streptomycetaceae</taxon>
        <taxon>Streptomyces</taxon>
    </lineage>
</organism>
<feature type="signal peptide" evidence="1">
    <location>
        <begin position="1"/>
        <end position="26"/>
    </location>
</feature>
<name>A0A2I0SQA6_9ACTN</name>
<keyword evidence="3" id="KW-1185">Reference proteome</keyword>
<proteinExistence type="predicted"/>
<dbReference type="Proteomes" id="UP000236178">
    <property type="component" value="Unassembled WGS sequence"/>
</dbReference>
<gene>
    <name evidence="2" type="ORF">CW362_15955</name>
</gene>
<protein>
    <submittedName>
        <fullName evidence="2">Uncharacterized protein</fullName>
    </submittedName>
</protein>
<accession>A0A2I0SQA6</accession>
<dbReference type="RefSeq" id="WP_103550124.1">
    <property type="nucleotide sequence ID" value="NZ_JBHJSK010000003.1"/>
</dbReference>
<feature type="chain" id="PRO_5014120944" evidence="1">
    <location>
        <begin position="27"/>
        <end position="198"/>
    </location>
</feature>